<keyword evidence="5" id="KW-0677">Repeat</keyword>
<dbReference type="Pfam" id="PF08271">
    <property type="entry name" value="Zn_Ribbon_TF"/>
    <property type="match status" value="1"/>
</dbReference>
<dbReference type="GO" id="GO:0000439">
    <property type="term" value="C:transcription factor TFIIH core complex"/>
    <property type="evidence" value="ECO:0007669"/>
    <property type="project" value="InterPro"/>
</dbReference>
<dbReference type="SMART" id="SM00355">
    <property type="entry name" value="ZnF_C2H2"/>
    <property type="match status" value="4"/>
</dbReference>
<protein>
    <recommendedName>
        <fullName evidence="15 17">General transcription factor IIH subunit 4</fullName>
    </recommendedName>
</protein>
<dbReference type="GO" id="GO:0006366">
    <property type="term" value="P:transcription by RNA polymerase II"/>
    <property type="evidence" value="ECO:0007669"/>
    <property type="project" value="UniProtKB-ARBA"/>
</dbReference>
<dbReference type="GO" id="GO:0008270">
    <property type="term" value="F:zinc ion binding"/>
    <property type="evidence" value="ECO:0007669"/>
    <property type="project" value="UniProtKB-KW"/>
</dbReference>
<keyword evidence="8" id="KW-0862">Zinc</keyword>
<feature type="compositionally biased region" description="Polar residues" evidence="18">
    <location>
        <begin position="125"/>
        <end position="136"/>
    </location>
</feature>
<comment type="function">
    <text evidence="17">Component of the general transcription and DNA repair factor IIH (TFIIH) core complex which is involved in general and transcription-coupled nucleotide excision repair (NER) of damaged DNA.</text>
</comment>
<dbReference type="CDD" id="cd20554">
    <property type="entry name" value="CYCLIN_TFIIIB90_rpt2"/>
    <property type="match status" value="1"/>
</dbReference>
<dbReference type="InterPro" id="IPR040662">
    <property type="entry name" value="Tfb2_C"/>
</dbReference>
<dbReference type="GO" id="GO:0006289">
    <property type="term" value="P:nucleotide-excision repair"/>
    <property type="evidence" value="ECO:0007669"/>
    <property type="project" value="InterPro"/>
</dbReference>
<dbReference type="GO" id="GO:0003690">
    <property type="term" value="F:double-stranded DNA binding"/>
    <property type="evidence" value="ECO:0007669"/>
    <property type="project" value="TreeGrafter"/>
</dbReference>
<evidence type="ECO:0000256" key="1">
    <source>
        <dbReference type="ARBA" id="ARBA00004123"/>
    </source>
</evidence>
<dbReference type="OrthoDB" id="364513at2759"/>
<evidence type="ECO:0000256" key="18">
    <source>
        <dbReference type="SAM" id="MobiDB-lite"/>
    </source>
</evidence>
<feature type="domain" description="C2H2-type" evidence="19">
    <location>
        <begin position="269"/>
        <end position="296"/>
    </location>
</feature>
<evidence type="ECO:0000313" key="22">
    <source>
        <dbReference type="Proteomes" id="UP000677054"/>
    </source>
</evidence>
<dbReference type="InterPro" id="IPR036236">
    <property type="entry name" value="Znf_C2H2_sf"/>
</dbReference>
<dbReference type="CDD" id="cd20553">
    <property type="entry name" value="CYCLIN_TFIIIB90_rpt1"/>
    <property type="match status" value="1"/>
</dbReference>
<dbReference type="InterPro" id="IPR013137">
    <property type="entry name" value="Znf_TFIIB"/>
</dbReference>
<feature type="domain" description="C2H2-type" evidence="19">
    <location>
        <begin position="205"/>
        <end position="233"/>
    </location>
</feature>
<proteinExistence type="inferred from homology"/>
<dbReference type="InterPro" id="IPR013150">
    <property type="entry name" value="TFIIB_cyclin"/>
</dbReference>
<evidence type="ECO:0000256" key="10">
    <source>
        <dbReference type="ARBA" id="ARBA00023159"/>
    </source>
</evidence>
<dbReference type="SUPFAM" id="SSF57783">
    <property type="entry name" value="Zinc beta-ribbon"/>
    <property type="match status" value="1"/>
</dbReference>
<name>A0A7R8X6Q8_9CRUS</name>
<comment type="subcellular location">
    <subcellularLocation>
        <location evidence="1 17">Nucleus</location>
    </subcellularLocation>
</comment>
<evidence type="ECO:0000256" key="11">
    <source>
        <dbReference type="ARBA" id="ARBA00023163"/>
    </source>
</evidence>
<keyword evidence="13 17" id="KW-0539">Nucleus</keyword>
<evidence type="ECO:0000256" key="15">
    <source>
        <dbReference type="ARBA" id="ARBA00070130"/>
    </source>
</evidence>
<dbReference type="EMBL" id="LR900031">
    <property type="protein sequence ID" value="CAD7243861.1"/>
    <property type="molecule type" value="Genomic_DNA"/>
</dbReference>
<dbReference type="GO" id="GO:0070897">
    <property type="term" value="P:transcription preinitiation complex assembly"/>
    <property type="evidence" value="ECO:0007669"/>
    <property type="project" value="InterPro"/>
</dbReference>
<evidence type="ECO:0000256" key="13">
    <source>
        <dbReference type="ARBA" id="ARBA00023242"/>
    </source>
</evidence>
<dbReference type="PRINTS" id="PR00685">
    <property type="entry name" value="TIFACTORIIB"/>
</dbReference>
<evidence type="ECO:0000256" key="4">
    <source>
        <dbReference type="ARBA" id="ARBA00022723"/>
    </source>
</evidence>
<keyword evidence="4" id="KW-0479">Metal-binding</keyword>
<dbReference type="EMBL" id="CAJPEV010000514">
    <property type="protein sequence ID" value="CAG0886021.1"/>
    <property type="molecule type" value="Genomic_DNA"/>
</dbReference>
<dbReference type="Pfam" id="PF00096">
    <property type="entry name" value="zf-C2H2"/>
    <property type="match status" value="3"/>
</dbReference>
<evidence type="ECO:0000256" key="9">
    <source>
        <dbReference type="ARBA" id="ARBA00023015"/>
    </source>
</evidence>
<dbReference type="Gene3D" id="3.30.160.60">
    <property type="entry name" value="Classic Zinc Finger"/>
    <property type="match status" value="3"/>
</dbReference>
<sequence>MATEMQTQMLTRSLFERFQNSVCGHWKKSSSAFQHHALQCGEHIRSLKTNTDSLPPTMPVVSLPLMLPVLHPNVPLKKRMRKDEVPQSNVAEVLNFNKSHSVKDEYDSEEELLMNGDESLPGIESNHSCQPISSAGSDAKGAEPYEEVDYEDEQENGKENRAERGNSPNGSESKHEDIPIPDSFDYHRDPVTGHVAAVHEGVKDFVCSECGLQFARPGQLKKHHHNRHSNVDRAIFQCEECGHRFKTKVGLEDHLYRIHNVKLDHMKIFTCPECGKQYTREKPYRAHRMAHDGIKPFKCPVEGCSYASNFNGNVRLHAKNVHKVMIPYLTKSEETLANDSPSQVKMTTWLTSASSKHLKCKNLHEYLRTLPHEILEQVYRSPATCLAVFRDLPKLGKHFVMRLLFVEQPVVRTVISSWVSQNLVKEMMEAFETLTVLRIWSPIKKSVQEFMLNPTFQKNLRVALLKSNTSWTLLEKEEPDPYPRTVEFLDKYAMERWECMLHYMVDCQQQEGVSAGAIKVLLHAGLMRPSETDGTPAITADGFQFLLLDTPSQVWYFMLEYLGTLEARGMNLTECLNFLFQLSFSTLGMDYSTDGLSETTLGFLQHLREFGLVYQRKRSSGRFYPTRLALNIARGHNKVIGDGHRPGYIMLETNYRVYAYTDSELQIALLGIFSEVMCRFPNLTVCVLTRESVREALRSGITADQILSFLRLHAHPQMLKHNPVIPPTIADQIRLWEIERDRFTFAEGVLYNHFLSQSDFELLRNYSRDLGVLIWDNEQKRTMVVTRVGHDDVKRFWKRQSRDRSGPIMTCNQCGSSDIDTDPARGDAVCTNCGSVLEDSIIVSEVLFEENAHGGASAIGQFVSADGKAKGKGLSGFHPGIGKESREITLRNARQKINQLCQQLRLNQHCMETAFNFFKMALHRRLTHGRRNNVVIAACVYITCRTEGTPHMLIDFSDAVQADIYDLGRTYMKFSNALHINIPVLDPCVYILRFCNKLDFGDKMHEVSMTAARLVQRMKRDWLHTGRRPSGLCGAALLIAARLHDFNRTIEDIVEVVKVARVTIKKRLVEFGETPSGNLTLDEFMTIDLEEEQDPPSFKVARYKDRVQKMLDASSNIDQELLQLQKEIEIMLEDKPRKRKGPWSKFAQELDDGGEIDLESIQNFMESETMKTVRECVLGGNSEFDGDDDRLLMPPPPPVLRGLGPSDEMLGIVKPDMAQASSEDPMATKVALDEDNDAGTGELNLDGINDEEIDSYILSPKEVRYKQSLWLKLNEDYLKEQEEKARKLAEEEKTKGVKKKIKRKRRIPIHASSAGEAIEMMLQEKKISTKINYDVLRSLDDSNKRMKAMELSSPFHTDAGDGGGGDDAVKPLAYLKV</sequence>
<dbReference type="Pfam" id="PF00382">
    <property type="entry name" value="TFIIB"/>
    <property type="match status" value="2"/>
</dbReference>
<dbReference type="Pfam" id="PF18307">
    <property type="entry name" value="Tfb2_C"/>
    <property type="match status" value="1"/>
</dbReference>
<dbReference type="InterPro" id="IPR011665">
    <property type="entry name" value="BRF1_TBP-bd_dom"/>
</dbReference>
<dbReference type="Pfam" id="PF07741">
    <property type="entry name" value="BRF1"/>
    <property type="match status" value="1"/>
</dbReference>
<dbReference type="InterPro" id="IPR013763">
    <property type="entry name" value="Cyclin-like_dom"/>
</dbReference>
<keyword evidence="9 17" id="KW-0805">Transcription regulation</keyword>
<dbReference type="Gene3D" id="1.10.472.10">
    <property type="entry name" value="Cyclin-like"/>
    <property type="match status" value="2"/>
</dbReference>
<dbReference type="Gene3D" id="3.30.70.2610">
    <property type="match status" value="1"/>
</dbReference>
<dbReference type="PROSITE" id="PS50157">
    <property type="entry name" value="ZINC_FINGER_C2H2_2"/>
    <property type="match status" value="3"/>
</dbReference>
<evidence type="ECO:0000256" key="12">
    <source>
        <dbReference type="ARBA" id="ARBA00023204"/>
    </source>
</evidence>
<dbReference type="FunFam" id="3.30.70.2610:FF:000001">
    <property type="entry name" value="General transcription factor IIH subunit 4"/>
    <property type="match status" value="1"/>
</dbReference>
<comment type="similarity">
    <text evidence="3">Belongs to the TFIIB family.</text>
</comment>
<keyword evidence="11 17" id="KW-0804">Transcription</keyword>
<dbReference type="SUPFAM" id="SSF57667">
    <property type="entry name" value="beta-beta-alpha zinc fingers"/>
    <property type="match status" value="2"/>
</dbReference>
<gene>
    <name evidence="21" type="ORF">DSTB1V02_LOCUS3770</name>
</gene>
<evidence type="ECO:0000256" key="17">
    <source>
        <dbReference type="RuleBase" id="RU364024"/>
    </source>
</evidence>
<keyword evidence="6 17" id="KW-0227">DNA damage</keyword>
<evidence type="ECO:0000259" key="19">
    <source>
        <dbReference type="PROSITE" id="PS50157"/>
    </source>
</evidence>
<evidence type="ECO:0000256" key="7">
    <source>
        <dbReference type="ARBA" id="ARBA00022771"/>
    </source>
</evidence>
<evidence type="ECO:0000256" key="14">
    <source>
        <dbReference type="ARBA" id="ARBA00064576"/>
    </source>
</evidence>
<evidence type="ECO:0000259" key="20">
    <source>
        <dbReference type="PROSITE" id="PS51134"/>
    </source>
</evidence>
<feature type="domain" description="TFIIB-type" evidence="20">
    <location>
        <begin position="807"/>
        <end position="838"/>
    </location>
</feature>
<evidence type="ECO:0000256" key="8">
    <source>
        <dbReference type="ARBA" id="ARBA00022833"/>
    </source>
</evidence>
<dbReference type="GO" id="GO:0005675">
    <property type="term" value="C:transcription factor TFIIH holo complex"/>
    <property type="evidence" value="ECO:0007669"/>
    <property type="project" value="TreeGrafter"/>
</dbReference>
<comment type="similarity">
    <text evidence="2 17">Belongs to the TFB2 family.</text>
</comment>
<evidence type="ECO:0000256" key="3">
    <source>
        <dbReference type="ARBA" id="ARBA00010857"/>
    </source>
</evidence>
<organism evidence="21">
    <name type="scientific">Darwinula stevensoni</name>
    <dbReference type="NCBI Taxonomy" id="69355"/>
    <lineage>
        <taxon>Eukaryota</taxon>
        <taxon>Metazoa</taxon>
        <taxon>Ecdysozoa</taxon>
        <taxon>Arthropoda</taxon>
        <taxon>Crustacea</taxon>
        <taxon>Oligostraca</taxon>
        <taxon>Ostracoda</taxon>
        <taxon>Podocopa</taxon>
        <taxon>Podocopida</taxon>
        <taxon>Darwinulocopina</taxon>
        <taxon>Darwinuloidea</taxon>
        <taxon>Darwinulidae</taxon>
        <taxon>Darwinula</taxon>
    </lineage>
</organism>
<feature type="compositionally biased region" description="Basic and acidic residues" evidence="18">
    <location>
        <begin position="172"/>
        <end position="186"/>
    </location>
</feature>
<evidence type="ECO:0000256" key="6">
    <source>
        <dbReference type="ARBA" id="ARBA00022763"/>
    </source>
</evidence>
<dbReference type="PANTHER" id="PTHR13152">
    <property type="entry name" value="TFIIH, POLYPEPTIDE 4"/>
    <property type="match status" value="1"/>
</dbReference>
<dbReference type="FunFam" id="1.10.472.10:FF:000007">
    <property type="entry name" value="Transcription factor IIIB 90 kDa subunit"/>
    <property type="match status" value="1"/>
</dbReference>
<dbReference type="FunFam" id="2.20.25.10:FF:000012">
    <property type="entry name" value="Putative transcription factor IIIB 90 kDa subunit"/>
    <property type="match status" value="1"/>
</dbReference>
<dbReference type="Gene3D" id="1.20.5.650">
    <property type="entry name" value="Single helix bin"/>
    <property type="match status" value="1"/>
</dbReference>
<feature type="compositionally biased region" description="Acidic residues" evidence="18">
    <location>
        <begin position="144"/>
        <end position="154"/>
    </location>
</feature>
<keyword evidence="7 16" id="KW-0863">Zinc-finger</keyword>
<dbReference type="PANTHER" id="PTHR13152:SF0">
    <property type="entry name" value="GENERAL TRANSCRIPTION FACTOR IIH SUBUNIT 4"/>
    <property type="match status" value="1"/>
</dbReference>
<accession>A0A7R8X6Q8</accession>
<comment type="subunit">
    <text evidence="14">Component of the 7-subunit TFIIH core complex composed of XPB/ERCC3, XPD/ERCC2, GTF2H1, GTF2H2, GTF2H3, GTF2H4 and GTF2H5, which is active in NER. The core complex associates with the 3-subunit CDK-activating kinase (CAK) module composed of CCNH/cyclin H, CDK7 and MNAT1 to form the 10-subunit holoenzyme (holo-TFIIH) active in transcription. Part of TBP-based Pol II pre-initiation complex (PIC), in which Pol II core assembles with general transcription factors and other specific initiation factors including GTF2E1, GTF2E2, GTF2F1, GTF2F2, TCEA1, ERCC2, ERCC3, GTF2H2, GTF2H3, GTF2H4, GTF2H5, GTF2A1, GTF2A2, GTF2B and TBP; this large multi-subunit PIC complex mediates DNA unwinding and targets Pol II core to the transcription start site where the first phosphodiester bond forms.</text>
</comment>
<dbReference type="PROSITE" id="PS00028">
    <property type="entry name" value="ZINC_FINGER_C2H2_1"/>
    <property type="match status" value="3"/>
</dbReference>
<feature type="region of interest" description="Disordered" evidence="18">
    <location>
        <begin position="117"/>
        <end position="186"/>
    </location>
</feature>
<keyword evidence="10" id="KW-0010">Activator</keyword>
<dbReference type="InterPro" id="IPR004598">
    <property type="entry name" value="TFIIH_p52/Tfb2"/>
</dbReference>
<dbReference type="Pfam" id="PF03849">
    <property type="entry name" value="Tfb2"/>
    <property type="match status" value="1"/>
</dbReference>
<dbReference type="InterPro" id="IPR013087">
    <property type="entry name" value="Znf_C2H2_type"/>
</dbReference>
<dbReference type="SMART" id="SM00385">
    <property type="entry name" value="CYCLIN"/>
    <property type="match status" value="2"/>
</dbReference>
<dbReference type="Gene3D" id="2.20.25.10">
    <property type="match status" value="1"/>
</dbReference>
<evidence type="ECO:0000256" key="5">
    <source>
        <dbReference type="ARBA" id="ARBA00022737"/>
    </source>
</evidence>
<evidence type="ECO:0000256" key="2">
    <source>
        <dbReference type="ARBA" id="ARBA00007132"/>
    </source>
</evidence>
<evidence type="ECO:0000313" key="21">
    <source>
        <dbReference type="EMBL" id="CAD7243861.1"/>
    </source>
</evidence>
<evidence type="ECO:0000256" key="16">
    <source>
        <dbReference type="PROSITE-ProRule" id="PRU00469"/>
    </source>
</evidence>
<dbReference type="GO" id="GO:0001671">
    <property type="term" value="F:ATPase activator activity"/>
    <property type="evidence" value="ECO:0007669"/>
    <property type="project" value="InterPro"/>
</dbReference>
<keyword evidence="22" id="KW-1185">Reference proteome</keyword>
<dbReference type="InterPro" id="IPR036915">
    <property type="entry name" value="Cyclin-like_sf"/>
</dbReference>
<dbReference type="InterPro" id="IPR000812">
    <property type="entry name" value="TFIIB"/>
</dbReference>
<dbReference type="NCBIfam" id="TIGR00625">
    <property type="entry name" value="tfb2"/>
    <property type="match status" value="1"/>
</dbReference>
<dbReference type="FunFam" id="1.10.472.10:FF:000002">
    <property type="entry name" value="Transcription factor IIIB 90 kDa subunit"/>
    <property type="match status" value="1"/>
</dbReference>
<reference evidence="21" key="1">
    <citation type="submission" date="2020-11" db="EMBL/GenBank/DDBJ databases">
        <authorList>
            <person name="Tran Van P."/>
        </authorList>
    </citation>
    <scope>NUCLEOTIDE SEQUENCE</scope>
</reference>
<dbReference type="Proteomes" id="UP000677054">
    <property type="component" value="Unassembled WGS sequence"/>
</dbReference>
<keyword evidence="12 17" id="KW-0234">DNA repair</keyword>
<dbReference type="GO" id="GO:0017025">
    <property type="term" value="F:TBP-class protein binding"/>
    <property type="evidence" value="ECO:0007669"/>
    <property type="project" value="InterPro"/>
</dbReference>
<dbReference type="PROSITE" id="PS51134">
    <property type="entry name" value="ZF_TFIIB"/>
    <property type="match status" value="1"/>
</dbReference>
<dbReference type="SUPFAM" id="SSF47954">
    <property type="entry name" value="Cyclin-like"/>
    <property type="match status" value="2"/>
</dbReference>
<feature type="domain" description="C2H2-type" evidence="19">
    <location>
        <begin position="236"/>
        <end position="259"/>
    </location>
</feature>
<feature type="compositionally biased region" description="Basic and acidic residues" evidence="18">
    <location>
        <begin position="155"/>
        <end position="164"/>
    </location>
</feature>